<dbReference type="InterPro" id="IPR011989">
    <property type="entry name" value="ARM-like"/>
</dbReference>
<comment type="similarity">
    <text evidence="3">Belongs to the exportin family.</text>
</comment>
<dbReference type="PROSITE" id="PS50166">
    <property type="entry name" value="IMPORTIN_B_NT"/>
    <property type="match status" value="1"/>
</dbReference>
<dbReference type="GO" id="GO:0005643">
    <property type="term" value="C:nuclear pore"/>
    <property type="evidence" value="ECO:0007669"/>
    <property type="project" value="UniProtKB-SubCell"/>
</dbReference>
<evidence type="ECO:0000313" key="11">
    <source>
        <dbReference type="Proteomes" id="UP000265515"/>
    </source>
</evidence>
<keyword evidence="11" id="KW-1185">Reference proteome</keyword>
<evidence type="ECO:0000256" key="7">
    <source>
        <dbReference type="ARBA" id="ARBA00023132"/>
    </source>
</evidence>
<dbReference type="EMBL" id="BFEA01000255">
    <property type="protein sequence ID" value="GBG76890.1"/>
    <property type="molecule type" value="Genomic_DNA"/>
</dbReference>
<dbReference type="SMART" id="SM00913">
    <property type="entry name" value="IBN_N"/>
    <property type="match status" value="1"/>
</dbReference>
<dbReference type="InterPro" id="IPR013598">
    <property type="entry name" value="Exportin-1/Importin-b-like"/>
</dbReference>
<dbReference type="Pfam" id="PF03810">
    <property type="entry name" value="IBN_N"/>
    <property type="match status" value="1"/>
</dbReference>
<dbReference type="AlphaFoldDB" id="A0A388L3L3"/>
<dbReference type="SUPFAM" id="SSF48371">
    <property type="entry name" value="ARM repeat"/>
    <property type="match status" value="2"/>
</dbReference>
<accession>A0A388L3L3</accession>
<dbReference type="GO" id="GO:0000055">
    <property type="term" value="P:ribosomal large subunit export from nucleus"/>
    <property type="evidence" value="ECO:0007669"/>
    <property type="project" value="TreeGrafter"/>
</dbReference>
<keyword evidence="4" id="KW-0813">Transport</keyword>
<dbReference type="OMA" id="WAFKHNN"/>
<evidence type="ECO:0000256" key="1">
    <source>
        <dbReference type="ARBA" id="ARBA00004567"/>
    </source>
</evidence>
<dbReference type="PANTHER" id="PTHR11223">
    <property type="entry name" value="EXPORTIN 1/5"/>
    <property type="match status" value="1"/>
</dbReference>
<dbReference type="GO" id="GO:0005737">
    <property type="term" value="C:cytoplasm"/>
    <property type="evidence" value="ECO:0007669"/>
    <property type="project" value="TreeGrafter"/>
</dbReference>
<dbReference type="Gramene" id="GBG76890">
    <property type="protein sequence ID" value="GBG76890"/>
    <property type="gene ID" value="CBR_g23104"/>
</dbReference>
<dbReference type="PANTHER" id="PTHR11223:SF2">
    <property type="entry name" value="EXPORTIN-1"/>
    <property type="match status" value="1"/>
</dbReference>
<dbReference type="InterPro" id="IPR041235">
    <property type="entry name" value="Exp1_repeat_2"/>
</dbReference>
<keyword evidence="6" id="KW-0653">Protein transport</keyword>
<dbReference type="InterPro" id="IPR014877">
    <property type="entry name" value="XPO1_C_dom"/>
</dbReference>
<dbReference type="InterPro" id="IPR041123">
    <property type="entry name" value="CRM1_repeat"/>
</dbReference>
<sequence>MLRIQLTSQREDFDRGSRTDWKLISSNDVLWEVYVLMRSAAERVLRQLQEHPDSWTRVVSILQNSANTNTKFFALQVLEGVIKYRWNALPVEQREGIKNFISDLIVMLSRDETSFRRERLYVNKLNVILVQVVKHEWPHRWPRFIPDLVAASKSSETLCENCMVILKLLSEEVFDFSRGEMTQQKIKELKNSLNSEFQLIHELCLYVLAVSTRPELTRETLSTLHAFLSWIPLGYIFESTLLETLLNLFPSAAYRNLALKCLTEVASLTCNGDFYNQHFVKLYTVFMVQLQMVLPRGTALATAYEKGSDEDQAFIQNLALFFTAYFKAHITLLEPYVENREALLAGLDCLIDISYVEETELFKVCLDYWNFFVGDLYQSECSMIDSAVPGLRVNAPIGDGVAAPVPSARKELYKVPLSKLRLLMISRMAKPEEVLIVEDEDGNIVRETMKDNDVLVQYKIMRETLIYLSNLDHADTEEQMISKLALQLNGKEWSWNNLNTLCWAIGSISGSMGEDQENRFLVHVIRDLLNLCEMTRGKDHKAVIASNIMYVVGQYPRFLRAHWKFLKTVVTKLFEFMHETHPGVQDMACDTFLKIVQKCKRKFVQESEPFISELLKALSTTILDLQNHQIHTFYEAVGYMIQAETDPQKREELNAEHAYCGPVCGYQRWSEIINQARTSVDFLKSPEVVRAILNILQTNTSAASSLGQPFLSQLSLIYLDMLNVYRMYSELISSTIAEGGPYASRSSFVKLLRSVKKETLRLIETFVDKADDVGLIAKQFVPAMMDPILGDYARNVADARESEVLSLFACIINKLKGAMLEEIPRVFKAVFECTLDMITKNFEDYPEHRLKFFSLLRAISNHCFTALFTLSSQQLKLVMDSIVWAFRHTERNVAETGLNLLLELLSNFQTSEFANQFHQTYFLMIVQEIFAVLTDTFHKPGFKLHTLILQHLFCLADSEVLTQPLWDVSALGIGAYPNNAAFVKDYTIKLLTTSFRNMTAAEVTMFVNGAFEAKQDLATFKVHLRDFLVQSKAFSSQDNKELYAEEAAAQREVERQRMLSIPGLIAPNELQDDMTDL</sequence>
<dbReference type="SMART" id="SM01102">
    <property type="entry name" value="CRM1_C"/>
    <property type="match status" value="1"/>
</dbReference>
<evidence type="ECO:0000256" key="2">
    <source>
        <dbReference type="ARBA" id="ARBA00004620"/>
    </source>
</evidence>
<dbReference type="STRING" id="69332.A0A388L3L3"/>
<reference evidence="10 11" key="1">
    <citation type="journal article" date="2018" name="Cell">
        <title>The Chara Genome: Secondary Complexity and Implications for Plant Terrestrialization.</title>
        <authorList>
            <person name="Nishiyama T."/>
            <person name="Sakayama H."/>
            <person name="Vries J.D."/>
            <person name="Buschmann H."/>
            <person name="Saint-Marcoux D."/>
            <person name="Ullrich K.K."/>
            <person name="Haas F.B."/>
            <person name="Vanderstraeten L."/>
            <person name="Becker D."/>
            <person name="Lang D."/>
            <person name="Vosolsobe S."/>
            <person name="Rombauts S."/>
            <person name="Wilhelmsson P.K.I."/>
            <person name="Janitza P."/>
            <person name="Kern R."/>
            <person name="Heyl A."/>
            <person name="Rumpler F."/>
            <person name="Villalobos L.I.A.C."/>
            <person name="Clay J.M."/>
            <person name="Skokan R."/>
            <person name="Toyoda A."/>
            <person name="Suzuki Y."/>
            <person name="Kagoshima H."/>
            <person name="Schijlen E."/>
            <person name="Tajeshwar N."/>
            <person name="Catarino B."/>
            <person name="Hetherington A.J."/>
            <person name="Saltykova A."/>
            <person name="Bonnot C."/>
            <person name="Breuninger H."/>
            <person name="Symeonidi A."/>
            <person name="Radhakrishnan G.V."/>
            <person name="Van Nieuwerburgh F."/>
            <person name="Deforce D."/>
            <person name="Chang C."/>
            <person name="Karol K.G."/>
            <person name="Hedrich R."/>
            <person name="Ulvskov P."/>
            <person name="Glockner G."/>
            <person name="Delwiche C.F."/>
            <person name="Petrasek J."/>
            <person name="Van de Peer Y."/>
            <person name="Friml J."/>
            <person name="Beilby M."/>
            <person name="Dolan L."/>
            <person name="Kohara Y."/>
            <person name="Sugano S."/>
            <person name="Fujiyama A."/>
            <person name="Delaux P.-M."/>
            <person name="Quint M."/>
            <person name="TheiBen G."/>
            <person name="Hagemann M."/>
            <person name="Harholt J."/>
            <person name="Dunand C."/>
            <person name="Zachgo S."/>
            <person name="Langdale J."/>
            <person name="Maumus F."/>
            <person name="Straeten D.V.D."/>
            <person name="Gould S.B."/>
            <person name="Rensing S.A."/>
        </authorList>
    </citation>
    <scope>NUCLEOTIDE SEQUENCE [LARGE SCALE GENOMIC DNA]</scope>
    <source>
        <strain evidence="10 11">S276</strain>
    </source>
</reference>
<organism evidence="10 11">
    <name type="scientific">Chara braunii</name>
    <name type="common">Braun's stonewort</name>
    <dbReference type="NCBI Taxonomy" id="69332"/>
    <lineage>
        <taxon>Eukaryota</taxon>
        <taxon>Viridiplantae</taxon>
        <taxon>Streptophyta</taxon>
        <taxon>Charophyceae</taxon>
        <taxon>Charales</taxon>
        <taxon>Characeae</taxon>
        <taxon>Chara</taxon>
    </lineage>
</organism>
<keyword evidence="7" id="KW-0906">Nuclear pore complex</keyword>
<keyword evidence="7" id="KW-0811">Translocation</keyword>
<evidence type="ECO:0000313" key="10">
    <source>
        <dbReference type="EMBL" id="GBG76890.1"/>
    </source>
</evidence>
<dbReference type="Pfam" id="PF18784">
    <property type="entry name" value="CRM1_repeat_2"/>
    <property type="match status" value="1"/>
</dbReference>
<name>A0A388L3L3_CHABU</name>
<evidence type="ECO:0000256" key="8">
    <source>
        <dbReference type="ARBA" id="ARBA00023242"/>
    </source>
</evidence>
<protein>
    <recommendedName>
        <fullName evidence="9">Importin N-terminal domain-containing protein</fullName>
    </recommendedName>
</protein>
<dbReference type="Pfam" id="PF18787">
    <property type="entry name" value="CRM1_repeat_3"/>
    <property type="match status" value="1"/>
</dbReference>
<evidence type="ECO:0000259" key="9">
    <source>
        <dbReference type="PROSITE" id="PS50166"/>
    </source>
</evidence>
<dbReference type="OrthoDB" id="27218at2759"/>
<gene>
    <name evidence="10" type="ORF">CBR_g23104</name>
</gene>
<comment type="caution">
    <text evidence="10">The sequence shown here is derived from an EMBL/GenBank/DDBJ whole genome shotgun (WGS) entry which is preliminary data.</text>
</comment>
<dbReference type="GO" id="GO:0031965">
    <property type="term" value="C:nuclear membrane"/>
    <property type="evidence" value="ECO:0007669"/>
    <property type="project" value="UniProtKB-SubCell"/>
</dbReference>
<evidence type="ECO:0000256" key="3">
    <source>
        <dbReference type="ARBA" id="ARBA00009466"/>
    </source>
</evidence>
<keyword evidence="8" id="KW-0539">Nucleus</keyword>
<dbReference type="GO" id="GO:0009846">
    <property type="term" value="P:pollen germination"/>
    <property type="evidence" value="ECO:0007669"/>
    <property type="project" value="UniProtKB-ARBA"/>
</dbReference>
<evidence type="ECO:0000256" key="4">
    <source>
        <dbReference type="ARBA" id="ARBA00022448"/>
    </source>
</evidence>
<dbReference type="InterPro" id="IPR045065">
    <property type="entry name" value="XPO1/5"/>
</dbReference>
<dbReference type="GO" id="GO:0005049">
    <property type="term" value="F:nuclear export signal receptor activity"/>
    <property type="evidence" value="ECO:0007669"/>
    <property type="project" value="InterPro"/>
</dbReference>
<dbReference type="InterPro" id="IPR001494">
    <property type="entry name" value="Importin-beta_N"/>
</dbReference>
<keyword evidence="5" id="KW-0509">mRNA transport</keyword>
<feature type="domain" description="Importin N-terminal" evidence="9">
    <location>
        <begin position="41"/>
        <end position="107"/>
    </location>
</feature>
<evidence type="ECO:0000256" key="5">
    <source>
        <dbReference type="ARBA" id="ARBA00022816"/>
    </source>
</evidence>
<proteinExistence type="inferred from homology"/>
<dbReference type="GO" id="GO:0051028">
    <property type="term" value="P:mRNA transport"/>
    <property type="evidence" value="ECO:0007669"/>
    <property type="project" value="UniProtKB-KW"/>
</dbReference>
<dbReference type="FunFam" id="1.25.10.10:FF:000022">
    <property type="entry name" value="protein EXPORTIN 1A"/>
    <property type="match status" value="1"/>
</dbReference>
<comment type="subcellular location">
    <subcellularLocation>
        <location evidence="2">Nucleus membrane</location>
        <topology evidence="2">Peripheral membrane protein</topology>
        <orientation evidence="2">Nucleoplasmic side</orientation>
    </subcellularLocation>
    <subcellularLocation>
        <location evidence="1">Nucleus</location>
        <location evidence="1">Nuclear pore complex</location>
    </subcellularLocation>
</comment>
<dbReference type="GO" id="GO:0006611">
    <property type="term" value="P:protein export from nucleus"/>
    <property type="evidence" value="ECO:0007669"/>
    <property type="project" value="InterPro"/>
</dbReference>
<dbReference type="InterPro" id="IPR040485">
    <property type="entry name" value="XPO1_repeat_3"/>
</dbReference>
<dbReference type="GO" id="GO:0000056">
    <property type="term" value="P:ribosomal small subunit export from nucleus"/>
    <property type="evidence" value="ECO:0007669"/>
    <property type="project" value="TreeGrafter"/>
</dbReference>
<dbReference type="InterPro" id="IPR016024">
    <property type="entry name" value="ARM-type_fold"/>
</dbReference>
<dbReference type="Gene3D" id="1.25.10.10">
    <property type="entry name" value="Leucine-rich Repeat Variant"/>
    <property type="match status" value="2"/>
</dbReference>
<dbReference type="Pfam" id="PF08389">
    <property type="entry name" value="Xpo1"/>
    <property type="match status" value="1"/>
</dbReference>
<dbReference type="GO" id="GO:0031267">
    <property type="term" value="F:small GTPase binding"/>
    <property type="evidence" value="ECO:0007669"/>
    <property type="project" value="InterPro"/>
</dbReference>
<dbReference type="Proteomes" id="UP000265515">
    <property type="component" value="Unassembled WGS sequence"/>
</dbReference>
<evidence type="ECO:0000256" key="6">
    <source>
        <dbReference type="ARBA" id="ARBA00022927"/>
    </source>
</evidence>
<dbReference type="Pfam" id="PF18777">
    <property type="entry name" value="CRM1_repeat"/>
    <property type="match status" value="1"/>
</dbReference>
<dbReference type="Pfam" id="PF08767">
    <property type="entry name" value="CRM1_C"/>
    <property type="match status" value="1"/>
</dbReference>